<organism evidence="1 2">
    <name type="scientific">Apatococcus fuscideae</name>
    <dbReference type="NCBI Taxonomy" id="2026836"/>
    <lineage>
        <taxon>Eukaryota</taxon>
        <taxon>Viridiplantae</taxon>
        <taxon>Chlorophyta</taxon>
        <taxon>core chlorophytes</taxon>
        <taxon>Trebouxiophyceae</taxon>
        <taxon>Chlorellales</taxon>
        <taxon>Chlorellaceae</taxon>
        <taxon>Apatococcus</taxon>
    </lineage>
</organism>
<sequence>MSEQAWDGNVATVQLPSDYPLPRLQKATLMEAEFVEDREHSEICRVDLEDADSYEDACHALRECGREDLVSARPLAVKWLQANIPRTPAALRALKGMQKEALLQGSLQHLNVLGLVGAVQQGHAFAGFIMPFCQGGSLETALRDLSTSNTSLPLHQRIADFGLSTTIQPGQTSVAVNQGRGTDSHMAPEALQRLLTLTATVLVEYVGGACLFVTRGIEQLEQGSYW</sequence>
<keyword evidence="2" id="KW-1185">Reference proteome</keyword>
<dbReference type="Gene3D" id="1.10.510.10">
    <property type="entry name" value="Transferase(Phosphotransferase) domain 1"/>
    <property type="match status" value="1"/>
</dbReference>
<accession>A0AAW1RTF2</accession>
<gene>
    <name evidence="1" type="ORF">WJX84_004861</name>
</gene>
<dbReference type="AlphaFoldDB" id="A0AAW1RTF2"/>
<dbReference type="SUPFAM" id="SSF56112">
    <property type="entry name" value="Protein kinase-like (PK-like)"/>
    <property type="match status" value="1"/>
</dbReference>
<dbReference type="Proteomes" id="UP001485043">
    <property type="component" value="Unassembled WGS sequence"/>
</dbReference>
<dbReference type="EMBL" id="JALJOV010001949">
    <property type="protein sequence ID" value="KAK9837405.1"/>
    <property type="molecule type" value="Genomic_DNA"/>
</dbReference>
<evidence type="ECO:0000313" key="2">
    <source>
        <dbReference type="Proteomes" id="UP001485043"/>
    </source>
</evidence>
<proteinExistence type="predicted"/>
<evidence type="ECO:0000313" key="1">
    <source>
        <dbReference type="EMBL" id="KAK9837405.1"/>
    </source>
</evidence>
<name>A0AAW1RTF2_9CHLO</name>
<reference evidence="1 2" key="1">
    <citation type="journal article" date="2024" name="Nat. Commun.">
        <title>Phylogenomics reveals the evolutionary origins of lichenization in chlorophyte algae.</title>
        <authorList>
            <person name="Puginier C."/>
            <person name="Libourel C."/>
            <person name="Otte J."/>
            <person name="Skaloud P."/>
            <person name="Haon M."/>
            <person name="Grisel S."/>
            <person name="Petersen M."/>
            <person name="Berrin J.G."/>
            <person name="Delaux P.M."/>
            <person name="Dal Grande F."/>
            <person name="Keller J."/>
        </authorList>
    </citation>
    <scope>NUCLEOTIDE SEQUENCE [LARGE SCALE GENOMIC DNA]</scope>
    <source>
        <strain evidence="1 2">SAG 2523</strain>
    </source>
</reference>
<comment type="caution">
    <text evidence="1">The sequence shown here is derived from an EMBL/GenBank/DDBJ whole genome shotgun (WGS) entry which is preliminary data.</text>
</comment>
<dbReference type="InterPro" id="IPR011009">
    <property type="entry name" value="Kinase-like_dom_sf"/>
</dbReference>
<protein>
    <submittedName>
        <fullName evidence="1">Uncharacterized protein</fullName>
    </submittedName>
</protein>